<evidence type="ECO:0000256" key="1">
    <source>
        <dbReference type="ARBA" id="ARBA00004141"/>
    </source>
</evidence>
<dbReference type="PANTHER" id="PTHR11003">
    <property type="entry name" value="POTASSIUM CHANNEL, SUBFAMILY K"/>
    <property type="match status" value="1"/>
</dbReference>
<name>A0AA88H438_NAELO</name>
<proteinExistence type="inferred from homology"/>
<feature type="domain" description="Potassium channel" evidence="11">
    <location>
        <begin position="288"/>
        <end position="347"/>
    </location>
</feature>
<dbReference type="GO" id="GO:0022841">
    <property type="term" value="F:potassium ion leak channel activity"/>
    <property type="evidence" value="ECO:0007669"/>
    <property type="project" value="TreeGrafter"/>
</dbReference>
<evidence type="ECO:0000256" key="2">
    <source>
        <dbReference type="ARBA" id="ARBA00022448"/>
    </source>
</evidence>
<dbReference type="SUPFAM" id="SSF81324">
    <property type="entry name" value="Voltage-gated potassium channels"/>
    <property type="match status" value="2"/>
</dbReference>
<dbReference type="GO" id="GO:0015271">
    <property type="term" value="F:outward rectifier potassium channel activity"/>
    <property type="evidence" value="ECO:0007669"/>
    <property type="project" value="TreeGrafter"/>
</dbReference>
<comment type="caution">
    <text evidence="12">The sequence shown here is derived from an EMBL/GenBank/DDBJ whole genome shotgun (WGS) entry which is preliminary data.</text>
</comment>
<feature type="transmembrane region" description="Helical" evidence="10">
    <location>
        <begin position="466"/>
        <end position="487"/>
    </location>
</feature>
<evidence type="ECO:0000256" key="10">
    <source>
        <dbReference type="SAM" id="Phobius"/>
    </source>
</evidence>
<feature type="domain" description="Potassium channel" evidence="11">
    <location>
        <begin position="421"/>
        <end position="491"/>
    </location>
</feature>
<keyword evidence="5 8" id="KW-0406">Ion transport</keyword>
<feature type="transmembrane region" description="Helical" evidence="10">
    <location>
        <begin position="323"/>
        <end position="347"/>
    </location>
</feature>
<keyword evidence="4 10" id="KW-1133">Transmembrane helix</keyword>
<evidence type="ECO:0000313" key="12">
    <source>
        <dbReference type="EMBL" id="KAG2393466.1"/>
    </source>
</evidence>
<dbReference type="GO" id="GO:0005886">
    <property type="term" value="C:plasma membrane"/>
    <property type="evidence" value="ECO:0007669"/>
    <property type="project" value="TreeGrafter"/>
</dbReference>
<dbReference type="Pfam" id="PF07885">
    <property type="entry name" value="Ion_trans_2"/>
    <property type="match status" value="2"/>
</dbReference>
<dbReference type="EMBL" id="PYSW02000002">
    <property type="protein sequence ID" value="KAG2393466.1"/>
    <property type="molecule type" value="Genomic_DNA"/>
</dbReference>
<protein>
    <recommendedName>
        <fullName evidence="11">Potassium channel domain-containing protein</fullName>
    </recommendedName>
</protein>
<gene>
    <name evidence="12" type="ORF">C9374_006997</name>
</gene>
<keyword evidence="2 8" id="KW-0813">Transport</keyword>
<keyword evidence="7 8" id="KW-0407">Ion channel</keyword>
<evidence type="ECO:0000256" key="4">
    <source>
        <dbReference type="ARBA" id="ARBA00022989"/>
    </source>
</evidence>
<comment type="similarity">
    <text evidence="8">Belongs to the two pore domain potassium channel (TC 1.A.1.8) family.</text>
</comment>
<dbReference type="RefSeq" id="XP_044555360.1">
    <property type="nucleotide sequence ID" value="XM_044696918.1"/>
</dbReference>
<feature type="transmembrane region" description="Helical" evidence="10">
    <location>
        <begin position="293"/>
        <end position="311"/>
    </location>
</feature>
<evidence type="ECO:0000256" key="5">
    <source>
        <dbReference type="ARBA" id="ARBA00023065"/>
    </source>
</evidence>
<keyword evidence="13" id="KW-1185">Reference proteome</keyword>
<evidence type="ECO:0000256" key="9">
    <source>
        <dbReference type="SAM" id="MobiDB-lite"/>
    </source>
</evidence>
<feature type="transmembrane region" description="Helical" evidence="10">
    <location>
        <begin position="442"/>
        <end position="459"/>
    </location>
</feature>
<dbReference type="AlphaFoldDB" id="A0AA88H438"/>
<dbReference type="GO" id="GO:0030322">
    <property type="term" value="P:stabilization of membrane potential"/>
    <property type="evidence" value="ECO:0007669"/>
    <property type="project" value="TreeGrafter"/>
</dbReference>
<comment type="subcellular location">
    <subcellularLocation>
        <location evidence="1">Membrane</location>
        <topology evidence="1">Multi-pass membrane protein</topology>
    </subcellularLocation>
</comment>
<evidence type="ECO:0000256" key="7">
    <source>
        <dbReference type="ARBA" id="ARBA00023303"/>
    </source>
</evidence>
<dbReference type="InterPro" id="IPR013099">
    <property type="entry name" value="K_chnl_dom"/>
</dbReference>
<evidence type="ECO:0000256" key="8">
    <source>
        <dbReference type="RuleBase" id="RU003857"/>
    </source>
</evidence>
<evidence type="ECO:0000259" key="11">
    <source>
        <dbReference type="Pfam" id="PF07885"/>
    </source>
</evidence>
<accession>A0AA88H438</accession>
<sequence>MLHTNHESISNNIETRHDHELSSSPHTQQANIVDIHHSSQTSEPSSEEEFSDCLVCKTFHPKKDFEKNFYISLPYLIDEQPSVVVDDSGRKEDTPDENARQQQHTELASDSTRLLSWESLEKAFHPNIVEVILNNNIQTQSTFRVCDKMAEFMIVYSDLLSGEENDGNEIQDNVLAMENEIHPGDNVNSETDIELTSITEDSEEKSLVKLFNNFSDKLMGDITKEFIQKPSVKQVTIDIFKIVLSFMAMMSVILIGSIGIMFIEQSNELQIYMEQHNITTPIDPFNSNITFRWNYGNSVYFTIVTLTTIGYGDMTPSTIGGKLYVVFVGFLGIALMGLWISFVGGAIMNSFGAGGFVVLLYVKRSLALCCGCCKNRDLKSSLKGSKEMITNPELTRFEKRLYSFFNRGVTQIINIILLLGAYVVAVAAIFSYLEGWEYYDAFYYSFITLSTVGFGDLYPKTVGGKVLFGCFALIGLGLLGILLGLVGKSIQESVISQFKKAQKKTFLEFKDLQEKAAMKQLGNIMNKQKETMSHGLQFLKKGGKGGLNLLKEGGKGGFNKLKQGGTGGLNFLKEGGKGGLQMIKSGGAGGINLIKEGKGSINMIKDKLTNKYL</sequence>
<keyword evidence="3 8" id="KW-0812">Transmembrane</keyword>
<feature type="region of interest" description="Disordered" evidence="9">
    <location>
        <begin position="1"/>
        <end position="26"/>
    </location>
</feature>
<dbReference type="PANTHER" id="PTHR11003:SF330">
    <property type="entry name" value="POTASSIUM CHANNEL DOMAIN-CONTAINING PROTEIN"/>
    <property type="match status" value="1"/>
</dbReference>
<feature type="transmembrane region" description="Helical" evidence="10">
    <location>
        <begin position="239"/>
        <end position="263"/>
    </location>
</feature>
<reference evidence="12 13" key="1">
    <citation type="journal article" date="2018" name="BMC Genomics">
        <title>The genome of Naegleria lovaniensis, the basis for a comparative approach to unravel pathogenicity factors of the human pathogenic amoeba N. fowleri.</title>
        <authorList>
            <person name="Liechti N."/>
            <person name="Schurch N."/>
            <person name="Bruggmann R."/>
            <person name="Wittwer M."/>
        </authorList>
    </citation>
    <scope>NUCLEOTIDE SEQUENCE [LARGE SCALE GENOMIC DNA]</scope>
    <source>
        <strain evidence="12 13">ATCC 30569</strain>
    </source>
</reference>
<evidence type="ECO:0000256" key="6">
    <source>
        <dbReference type="ARBA" id="ARBA00023136"/>
    </source>
</evidence>
<keyword evidence="6 10" id="KW-0472">Membrane</keyword>
<dbReference type="GeneID" id="68099451"/>
<dbReference type="InterPro" id="IPR003280">
    <property type="entry name" value="2pore_dom_K_chnl"/>
</dbReference>
<dbReference type="Gene3D" id="1.10.287.70">
    <property type="match status" value="2"/>
</dbReference>
<evidence type="ECO:0000256" key="3">
    <source>
        <dbReference type="ARBA" id="ARBA00022692"/>
    </source>
</evidence>
<dbReference type="Proteomes" id="UP000816034">
    <property type="component" value="Unassembled WGS sequence"/>
</dbReference>
<dbReference type="PRINTS" id="PR01333">
    <property type="entry name" value="2POREKCHANEL"/>
</dbReference>
<organism evidence="12 13">
    <name type="scientific">Naegleria lovaniensis</name>
    <name type="common">Amoeba</name>
    <dbReference type="NCBI Taxonomy" id="51637"/>
    <lineage>
        <taxon>Eukaryota</taxon>
        <taxon>Discoba</taxon>
        <taxon>Heterolobosea</taxon>
        <taxon>Tetramitia</taxon>
        <taxon>Eutetramitia</taxon>
        <taxon>Vahlkampfiidae</taxon>
        <taxon>Naegleria</taxon>
    </lineage>
</organism>
<feature type="transmembrane region" description="Helical" evidence="10">
    <location>
        <begin position="409"/>
        <end position="430"/>
    </location>
</feature>
<feature type="compositionally biased region" description="Basic and acidic residues" evidence="9">
    <location>
        <begin position="87"/>
        <end position="99"/>
    </location>
</feature>
<evidence type="ECO:0000313" key="13">
    <source>
        <dbReference type="Proteomes" id="UP000816034"/>
    </source>
</evidence>
<feature type="region of interest" description="Disordered" evidence="9">
    <location>
        <begin position="86"/>
        <end position="107"/>
    </location>
</feature>